<organism evidence="2">
    <name type="scientific">Desmodus rotundus</name>
    <name type="common">Vampire bat</name>
    <dbReference type="NCBI Taxonomy" id="9430"/>
    <lineage>
        <taxon>Eukaryota</taxon>
        <taxon>Metazoa</taxon>
        <taxon>Chordata</taxon>
        <taxon>Craniata</taxon>
        <taxon>Vertebrata</taxon>
        <taxon>Euteleostomi</taxon>
        <taxon>Mammalia</taxon>
        <taxon>Eutheria</taxon>
        <taxon>Laurasiatheria</taxon>
        <taxon>Chiroptera</taxon>
        <taxon>Yangochiroptera</taxon>
        <taxon>Phyllostomidae</taxon>
        <taxon>Desmodontinae</taxon>
        <taxon>Desmodus</taxon>
    </lineage>
</organism>
<protein>
    <submittedName>
        <fullName evidence="2">Putative secreted protein</fullName>
    </submittedName>
</protein>
<reference evidence="2" key="1">
    <citation type="submission" date="2012-11" db="EMBL/GenBank/DDBJ databases">
        <title>The Vampirome: Transcriptome and Proteome Analysis of the Submandibular and Accessory Glands of the Vampire Bat and Vector of Human Rabies, Desmodus rotundus.</title>
        <authorList>
            <person name="Francischetti I.M.B."/>
            <person name="Assumpcao T.C.F."/>
            <person name="Ma D."/>
            <person name="Vicente E.C."/>
            <person name="Ribeiro J.M.C."/>
        </authorList>
    </citation>
    <scope>NUCLEOTIDE SEQUENCE</scope>
    <source>
        <tissue evidence="2">Salivary gland</tissue>
    </source>
</reference>
<proteinExistence type="evidence at transcript level"/>
<dbReference type="AlphaFoldDB" id="K9IGV3"/>
<evidence type="ECO:0000313" key="2">
    <source>
        <dbReference type="EMBL" id="JAA45072.1"/>
    </source>
</evidence>
<feature type="chain" id="PRO_5003932184" evidence="1">
    <location>
        <begin position="26"/>
        <end position="135"/>
    </location>
</feature>
<dbReference type="EMBL" id="GABZ01008453">
    <property type="protein sequence ID" value="JAA45072.1"/>
    <property type="molecule type" value="mRNA"/>
</dbReference>
<sequence length="135" mass="14694">MKPLRLTEPSSLALRSLLLAAVSQGDVLPLTSFHPSHPQYNSALPIGLFVYISCSHPLPCIYNGCPAFICWIKSKLLPGNPRPAKSNPPSTPLLLRLSLVNCQVPACLHLRLLPDSFPVQAASPPPHYRIATSMH</sequence>
<name>K9IGV3_DESRO</name>
<evidence type="ECO:0000256" key="1">
    <source>
        <dbReference type="SAM" id="SignalP"/>
    </source>
</evidence>
<keyword evidence="1" id="KW-0732">Signal</keyword>
<feature type="signal peptide" evidence="1">
    <location>
        <begin position="1"/>
        <end position="25"/>
    </location>
</feature>
<accession>K9IGV3</accession>